<keyword evidence="3" id="KW-0732">Signal</keyword>
<gene>
    <name evidence="4" type="ORF">CSO01_00040</name>
</gene>
<sequence>MRPLRETGRGLLGLVLPVACAACGADDVAWCGPCRSLLDGPPWRCEERAGRLDRMGTRPDVPAWALADAVGPVRSLVVSWKDRGRTDVTGDLVRALAAGARLLAPELTAAVAVCPTPARLLVVPVPSTAAARRRRGADLVALLAGGVAEALDDGPGRQERGSRARALVALRRRGGRDQVGLGRRARADNLAGRVRLARGLDPAELDGVPVLLVDDILTTGATAAQCQEVLARAGAVVIGLLVLASTPPPGAPSTLAPPPVAPGSRRFGAAAAGDLDRSHDLHSGTRARTVDSAPLRR</sequence>
<dbReference type="InterPro" id="IPR051910">
    <property type="entry name" value="ComF/GntX_DNA_util-trans"/>
</dbReference>
<evidence type="ECO:0000256" key="3">
    <source>
        <dbReference type="SAM" id="SignalP"/>
    </source>
</evidence>
<feature type="compositionally biased region" description="Pro residues" evidence="2">
    <location>
        <begin position="250"/>
        <end position="261"/>
    </location>
</feature>
<evidence type="ECO:0000256" key="2">
    <source>
        <dbReference type="SAM" id="MobiDB-lite"/>
    </source>
</evidence>
<comment type="similarity">
    <text evidence="1">Belongs to the ComF/GntX family.</text>
</comment>
<reference evidence="4 5" key="1">
    <citation type="submission" date="2019-07" db="EMBL/GenBank/DDBJ databases">
        <title>Whole genome shotgun sequence of Cellulomonas soli NBRC 109434.</title>
        <authorList>
            <person name="Hosoyama A."/>
            <person name="Uohara A."/>
            <person name="Ohji S."/>
            <person name="Ichikawa N."/>
        </authorList>
    </citation>
    <scope>NUCLEOTIDE SEQUENCE [LARGE SCALE GENOMIC DNA]</scope>
    <source>
        <strain evidence="4 5">NBRC 109434</strain>
    </source>
</reference>
<dbReference type="InterPro" id="IPR029057">
    <property type="entry name" value="PRTase-like"/>
</dbReference>
<evidence type="ECO:0008006" key="6">
    <source>
        <dbReference type="Google" id="ProtNLM"/>
    </source>
</evidence>
<dbReference type="CDD" id="cd06223">
    <property type="entry name" value="PRTases_typeI"/>
    <property type="match status" value="1"/>
</dbReference>
<evidence type="ECO:0000313" key="5">
    <source>
        <dbReference type="Proteomes" id="UP000321798"/>
    </source>
</evidence>
<feature type="chain" id="PRO_5022001149" description="Phosphoribosyltransferase domain-containing protein" evidence="3">
    <location>
        <begin position="22"/>
        <end position="297"/>
    </location>
</feature>
<dbReference type="PANTHER" id="PTHR47505">
    <property type="entry name" value="DNA UTILIZATION PROTEIN YHGH"/>
    <property type="match status" value="1"/>
</dbReference>
<dbReference type="InterPro" id="IPR000836">
    <property type="entry name" value="PRTase_dom"/>
</dbReference>
<dbReference type="AlphaFoldDB" id="A0A512P7V8"/>
<proteinExistence type="inferred from homology"/>
<evidence type="ECO:0000313" key="4">
    <source>
        <dbReference type="EMBL" id="GEP67289.1"/>
    </source>
</evidence>
<feature type="compositionally biased region" description="Basic and acidic residues" evidence="2">
    <location>
        <begin position="274"/>
        <end position="283"/>
    </location>
</feature>
<dbReference type="SUPFAM" id="SSF53271">
    <property type="entry name" value="PRTase-like"/>
    <property type="match status" value="1"/>
</dbReference>
<feature type="signal peptide" evidence="3">
    <location>
        <begin position="1"/>
        <end position="21"/>
    </location>
</feature>
<accession>A0A512P7V8</accession>
<feature type="region of interest" description="Disordered" evidence="2">
    <location>
        <begin position="250"/>
        <end position="297"/>
    </location>
</feature>
<evidence type="ECO:0000256" key="1">
    <source>
        <dbReference type="ARBA" id="ARBA00008007"/>
    </source>
</evidence>
<comment type="caution">
    <text evidence="4">The sequence shown here is derived from an EMBL/GenBank/DDBJ whole genome shotgun (WGS) entry which is preliminary data.</text>
</comment>
<name>A0A512P7V8_9CELL</name>
<protein>
    <recommendedName>
        <fullName evidence="6">Phosphoribosyltransferase domain-containing protein</fullName>
    </recommendedName>
</protein>
<dbReference type="Gene3D" id="3.40.50.2020">
    <property type="match status" value="1"/>
</dbReference>
<keyword evidence="5" id="KW-1185">Reference proteome</keyword>
<organism evidence="4 5">
    <name type="scientific">Cellulomonas soli</name>
    <dbReference type="NCBI Taxonomy" id="931535"/>
    <lineage>
        <taxon>Bacteria</taxon>
        <taxon>Bacillati</taxon>
        <taxon>Actinomycetota</taxon>
        <taxon>Actinomycetes</taxon>
        <taxon>Micrococcales</taxon>
        <taxon>Cellulomonadaceae</taxon>
        <taxon>Cellulomonas</taxon>
    </lineage>
</organism>
<dbReference type="PANTHER" id="PTHR47505:SF1">
    <property type="entry name" value="DNA UTILIZATION PROTEIN YHGH"/>
    <property type="match status" value="1"/>
</dbReference>
<dbReference type="Proteomes" id="UP000321798">
    <property type="component" value="Unassembled WGS sequence"/>
</dbReference>
<dbReference type="EMBL" id="BKAL01000001">
    <property type="protein sequence ID" value="GEP67289.1"/>
    <property type="molecule type" value="Genomic_DNA"/>
</dbReference>